<dbReference type="RefSeq" id="WP_045310685.1">
    <property type="nucleotide sequence ID" value="NZ_JYJG01000041.1"/>
</dbReference>
<proteinExistence type="predicted"/>
<protein>
    <submittedName>
        <fullName evidence="2">Uncharacterized protein</fullName>
    </submittedName>
</protein>
<feature type="transmembrane region" description="Helical" evidence="1">
    <location>
        <begin position="12"/>
        <end position="30"/>
    </location>
</feature>
<name>A0A0F0HC44_LENAE</name>
<accession>A0A0F0HC44</accession>
<keyword evidence="3" id="KW-1185">Reference proteome</keyword>
<organism evidence="2 3">
    <name type="scientific">Lentzea aerocolonigenes</name>
    <name type="common">Lechevalieria aerocolonigenes</name>
    <name type="synonym">Saccharothrix aerocolonigenes</name>
    <dbReference type="NCBI Taxonomy" id="68170"/>
    <lineage>
        <taxon>Bacteria</taxon>
        <taxon>Bacillati</taxon>
        <taxon>Actinomycetota</taxon>
        <taxon>Actinomycetes</taxon>
        <taxon>Pseudonocardiales</taxon>
        <taxon>Pseudonocardiaceae</taxon>
        <taxon>Lentzea</taxon>
    </lineage>
</organism>
<evidence type="ECO:0000313" key="2">
    <source>
        <dbReference type="EMBL" id="KJK51218.1"/>
    </source>
</evidence>
<reference evidence="2 3" key="1">
    <citation type="submission" date="2015-02" db="EMBL/GenBank/DDBJ databases">
        <authorList>
            <person name="Ju K.-S."/>
            <person name="Doroghazi J.R."/>
            <person name="Metcalf W."/>
        </authorList>
    </citation>
    <scope>NUCLEOTIDE SEQUENCE [LARGE SCALE GENOMIC DNA]</scope>
    <source>
        <strain evidence="2 3">NRRL B-16140</strain>
    </source>
</reference>
<dbReference type="PATRIC" id="fig|68170.10.peg.7633"/>
<dbReference type="EMBL" id="JYJG01000041">
    <property type="protein sequence ID" value="KJK51218.1"/>
    <property type="molecule type" value="Genomic_DNA"/>
</dbReference>
<sequence length="80" mass="8219">MRKNLTGALLQLSLLVIGIPVVYLVALPFGLTAKSLLPPLGLLAGLIVSGVMVKKTDQPVSGPLTGWLVFGASLALALVI</sequence>
<evidence type="ECO:0000313" key="3">
    <source>
        <dbReference type="Proteomes" id="UP000033393"/>
    </source>
</evidence>
<dbReference type="AlphaFoldDB" id="A0A0F0HC44"/>
<evidence type="ECO:0000256" key="1">
    <source>
        <dbReference type="SAM" id="Phobius"/>
    </source>
</evidence>
<dbReference type="STRING" id="68170.GCA_000974445_04927"/>
<keyword evidence="1" id="KW-0472">Membrane</keyword>
<dbReference type="eggNOG" id="ENOG5032DM9">
    <property type="taxonomic scope" value="Bacteria"/>
</dbReference>
<gene>
    <name evidence="2" type="ORF">UK23_07650</name>
</gene>
<comment type="caution">
    <text evidence="2">The sequence shown here is derived from an EMBL/GenBank/DDBJ whole genome shotgun (WGS) entry which is preliminary data.</text>
</comment>
<dbReference type="OrthoDB" id="3700515at2"/>
<keyword evidence="1" id="KW-1133">Transmembrane helix</keyword>
<keyword evidence="1" id="KW-0812">Transmembrane</keyword>
<feature type="transmembrane region" description="Helical" evidence="1">
    <location>
        <begin position="60"/>
        <end position="79"/>
    </location>
</feature>
<feature type="transmembrane region" description="Helical" evidence="1">
    <location>
        <begin position="36"/>
        <end position="53"/>
    </location>
</feature>
<dbReference type="Proteomes" id="UP000033393">
    <property type="component" value="Unassembled WGS sequence"/>
</dbReference>